<sequence>MIVGRASVAPVLDPSRPVVGRGWLSRGEGPTASLVTTPGELPVAGVRLDRPLMPLNPALRWQISGMLHDGVLRVDGCRPADRQMRPDEPWLLPVGPTAPLAEMSRAVPLLEGSPLDEMAGCGWSVSTLGDEHFQMVTMMWWITAELVEWLRLHPEATIGHRIVPIIANDPADLID</sequence>
<accession>A0A375I6S6</accession>
<dbReference type="AlphaFoldDB" id="A0A375I6S6"/>
<evidence type="ECO:0000313" key="2">
    <source>
        <dbReference type="Proteomes" id="UP000265962"/>
    </source>
</evidence>
<organism evidence="1 2">
    <name type="scientific">Propionibacterium ruminifibrarum</name>
    <dbReference type="NCBI Taxonomy" id="1962131"/>
    <lineage>
        <taxon>Bacteria</taxon>
        <taxon>Bacillati</taxon>
        <taxon>Actinomycetota</taxon>
        <taxon>Actinomycetes</taxon>
        <taxon>Propionibacteriales</taxon>
        <taxon>Propionibacteriaceae</taxon>
        <taxon>Propionibacterium</taxon>
    </lineage>
</organism>
<reference evidence="2" key="1">
    <citation type="submission" date="2018-02" db="EMBL/GenBank/DDBJ databases">
        <authorList>
            <person name="Hornung B."/>
        </authorList>
    </citation>
    <scope>NUCLEOTIDE SEQUENCE [LARGE SCALE GENOMIC DNA]</scope>
</reference>
<dbReference type="RefSeq" id="WP_119716080.1">
    <property type="nucleotide sequence ID" value="NZ_OMOH01000007.1"/>
</dbReference>
<dbReference type="OrthoDB" id="5018880at2"/>
<protein>
    <submittedName>
        <fullName evidence="1">Uncharacterized protein</fullName>
    </submittedName>
</protein>
<name>A0A375I6S6_9ACTN</name>
<gene>
    <name evidence="1" type="ORF">PROPJV5_1926</name>
</gene>
<keyword evidence="2" id="KW-1185">Reference proteome</keyword>
<dbReference type="EMBL" id="OMOH01000007">
    <property type="protein sequence ID" value="SPF68952.1"/>
    <property type="molecule type" value="Genomic_DNA"/>
</dbReference>
<proteinExistence type="predicted"/>
<evidence type="ECO:0000313" key="1">
    <source>
        <dbReference type="EMBL" id="SPF68952.1"/>
    </source>
</evidence>
<dbReference type="Proteomes" id="UP000265962">
    <property type="component" value="Unassembled WGS sequence"/>
</dbReference>